<evidence type="ECO:0000259" key="6">
    <source>
        <dbReference type="Pfam" id="PF08479"/>
    </source>
</evidence>
<keyword evidence="2" id="KW-0812">Transmembrane</keyword>
<evidence type="ECO:0000256" key="3">
    <source>
        <dbReference type="ARBA" id="ARBA00023237"/>
    </source>
</evidence>
<feature type="domain" description="Haemolysin activator HlyB C-terminal" evidence="5">
    <location>
        <begin position="209"/>
        <end position="515"/>
    </location>
</feature>
<sequence>MLAGPFRVACLTGLALSLHGVAHAQVQIPNAGQSLRDVETVRPALTAPAAPDLAIPAPSTDSAPATTDGPRISVSAFDIEGNHAIDAAPLHALLADLVGRELDFAALNEAAGRITAYYRERGYVLARAYLPHQDIENGVVRIAVVEGRYGQVELHNRSRVLDGVLRQPLGAVQAGDTVRGADLERALTLLDELPGVTAKGTLRAGQEPGTTDLLIDAERGPLATGSVELDNFGDPVTGRYRATGAVTVNSPLRLGDQLSLRGLTSNTNQQYYRAMYQVPVGPASTRIGVAFSDMGYRLGKEMRPLGYHGRASVRSAFVTQPLVRSRRASASAQVIYENKHLRDDYGVFELVSDKRVDLWSFSVTANSNDDRFGGGRNVFSATLGIGRMSGNDPLGMNRYSHVLGSFAKLNVNAMRLQALGSRLQFYTQFSAQLASRNLDSSEKFSLGGPYGVRAYALGAGSGDQGWQASAELRYLVAPGWQVSTFVDTGRMQINKQPWIRDELNTLQLSGTGVGASWYGASRQVSVTAAWPLGNADRTQSITRAPSVWLQAAQYF</sequence>
<dbReference type="InterPro" id="IPR051544">
    <property type="entry name" value="TPS_OM_transporter"/>
</dbReference>
<keyword evidence="3" id="KW-0998">Cell outer membrane</keyword>
<evidence type="ECO:0000256" key="1">
    <source>
        <dbReference type="ARBA" id="ARBA00022452"/>
    </source>
</evidence>
<comment type="caution">
    <text evidence="7">The sequence shown here is derived from an EMBL/GenBank/DDBJ whole genome shotgun (WGS) entry which is preliminary data.</text>
</comment>
<dbReference type="GO" id="GO:0098046">
    <property type="term" value="C:type V protein secretion system complex"/>
    <property type="evidence" value="ECO:0007669"/>
    <property type="project" value="TreeGrafter"/>
</dbReference>
<dbReference type="AlphaFoldDB" id="A0A3N8PRY2"/>
<organism evidence="7 8">
    <name type="scientific">Burkholderia contaminans</name>
    <dbReference type="NCBI Taxonomy" id="488447"/>
    <lineage>
        <taxon>Bacteria</taxon>
        <taxon>Pseudomonadati</taxon>
        <taxon>Pseudomonadota</taxon>
        <taxon>Betaproteobacteria</taxon>
        <taxon>Burkholderiales</taxon>
        <taxon>Burkholderiaceae</taxon>
        <taxon>Burkholderia</taxon>
        <taxon>Burkholderia cepacia complex</taxon>
    </lineage>
</organism>
<accession>A0A3N8PRY2</accession>
<dbReference type="Gene3D" id="2.40.160.50">
    <property type="entry name" value="membrane protein fhac: a member of the omp85/tpsb transporter family"/>
    <property type="match status" value="1"/>
</dbReference>
<feature type="chain" id="PRO_5018000955" evidence="4">
    <location>
        <begin position="25"/>
        <end position="555"/>
    </location>
</feature>
<evidence type="ECO:0000256" key="4">
    <source>
        <dbReference type="SAM" id="SignalP"/>
    </source>
</evidence>
<dbReference type="PANTHER" id="PTHR34597">
    <property type="entry name" value="SLR1661 PROTEIN"/>
    <property type="match status" value="1"/>
</dbReference>
<name>A0A3N8PRY2_9BURK</name>
<protein>
    <submittedName>
        <fullName evidence="7">ShlB/FhaC/HecB family hemolysin secretion/activation protein</fullName>
    </submittedName>
</protein>
<dbReference type="Gene3D" id="3.10.20.310">
    <property type="entry name" value="membrane protein fhac"/>
    <property type="match status" value="1"/>
</dbReference>
<feature type="signal peptide" evidence="4">
    <location>
        <begin position="1"/>
        <end position="24"/>
    </location>
</feature>
<dbReference type="EMBL" id="QTQV01000010">
    <property type="protein sequence ID" value="RQT14384.1"/>
    <property type="molecule type" value="Genomic_DNA"/>
</dbReference>
<dbReference type="RefSeq" id="WP_124580565.1">
    <property type="nucleotide sequence ID" value="NZ_QTQV01000010.1"/>
</dbReference>
<dbReference type="InterPro" id="IPR013686">
    <property type="entry name" value="Polypept-transport_assoc_ShlB"/>
</dbReference>
<dbReference type="InterPro" id="IPR005565">
    <property type="entry name" value="Hemolysn_activator_HlyB_C"/>
</dbReference>
<evidence type="ECO:0000256" key="2">
    <source>
        <dbReference type="ARBA" id="ARBA00022692"/>
    </source>
</evidence>
<dbReference type="PANTHER" id="PTHR34597:SF1">
    <property type="entry name" value="HEME_HEMOPEXIN TRANSPORTER PROTEIN HUXB"/>
    <property type="match status" value="1"/>
</dbReference>
<evidence type="ECO:0000313" key="7">
    <source>
        <dbReference type="EMBL" id="RQT14384.1"/>
    </source>
</evidence>
<keyword evidence="1" id="KW-1134">Transmembrane beta strand</keyword>
<reference evidence="7 8" key="1">
    <citation type="submission" date="2018-08" db="EMBL/GenBank/DDBJ databases">
        <title>Comparative analysis of Burkholderia isolates from Puerto Rico.</title>
        <authorList>
            <person name="Hall C."/>
            <person name="Sahl J."/>
            <person name="Wagner D."/>
        </authorList>
    </citation>
    <scope>NUCLEOTIDE SEQUENCE [LARGE SCALE GENOMIC DNA]</scope>
    <source>
        <strain evidence="7 8">Bp9025</strain>
    </source>
</reference>
<evidence type="ECO:0000313" key="8">
    <source>
        <dbReference type="Proteomes" id="UP000277921"/>
    </source>
</evidence>
<dbReference type="Proteomes" id="UP000277921">
    <property type="component" value="Unassembled WGS sequence"/>
</dbReference>
<gene>
    <name evidence="7" type="ORF">DF051_19005</name>
</gene>
<dbReference type="Pfam" id="PF03865">
    <property type="entry name" value="ShlB"/>
    <property type="match status" value="1"/>
</dbReference>
<evidence type="ECO:0000259" key="5">
    <source>
        <dbReference type="Pfam" id="PF03865"/>
    </source>
</evidence>
<dbReference type="GO" id="GO:0046819">
    <property type="term" value="P:protein secretion by the type V secretion system"/>
    <property type="evidence" value="ECO:0007669"/>
    <property type="project" value="TreeGrafter"/>
</dbReference>
<dbReference type="GO" id="GO:0008320">
    <property type="term" value="F:protein transmembrane transporter activity"/>
    <property type="evidence" value="ECO:0007669"/>
    <property type="project" value="TreeGrafter"/>
</dbReference>
<dbReference type="Pfam" id="PF08479">
    <property type="entry name" value="POTRA_2"/>
    <property type="match status" value="1"/>
</dbReference>
<proteinExistence type="predicted"/>
<keyword evidence="1" id="KW-0472">Membrane</keyword>
<feature type="domain" description="Polypeptide-transport-associated ShlB-type" evidence="6">
    <location>
        <begin position="74"/>
        <end position="147"/>
    </location>
</feature>
<keyword evidence="4" id="KW-0732">Signal</keyword>